<dbReference type="InterPro" id="IPR014825">
    <property type="entry name" value="DNA_alkylation"/>
</dbReference>
<organism evidence="1 2">
    <name type="scientific">Candidatus Coprenecus avistercoris</name>
    <dbReference type="NCBI Taxonomy" id="2840730"/>
    <lineage>
        <taxon>Bacteria</taxon>
        <taxon>Pseudomonadati</taxon>
        <taxon>Bacteroidota</taxon>
        <taxon>Bacteroidia</taxon>
        <taxon>Bacteroidales</taxon>
        <taxon>Rikenellaceae</taxon>
        <taxon>Rikenellaceae incertae sedis</taxon>
        <taxon>Candidatus Coprenecus</taxon>
    </lineage>
</organism>
<gene>
    <name evidence="1" type="ORF">IAC94_02890</name>
</gene>
<name>A0A9D1J6B7_9BACT</name>
<dbReference type="AlphaFoldDB" id="A0A9D1J6B7"/>
<protein>
    <submittedName>
        <fullName evidence="1">DNA alkylation repair protein</fullName>
    </submittedName>
</protein>
<sequence>MIEKILEQYIPERFVSDARYRRGHIRVINPLPGTRVLGLHIPDMRKAAAELTSSADRAAELIRQFEATPERSLYYEEYMVWGMMLNRMKMPLEERLDRLRAFVPHIDNWAVCDHVCAGAKWTRPGDRPTWAFILEHLASHMEFEVRYGLILYMSRMMEEGSLPEIFRLMEGLDLEHIHSDYTQGKADRDSPDLCPGTAAGRPPYYVRMAMAWLMATALAKYPDTVRTLLSRTRLPEDVLRLYVRKARESFRTRDVSPF</sequence>
<evidence type="ECO:0000313" key="1">
    <source>
        <dbReference type="EMBL" id="HIR62455.1"/>
    </source>
</evidence>
<comment type="caution">
    <text evidence="1">The sequence shown here is derived from an EMBL/GenBank/DDBJ whole genome shotgun (WGS) entry which is preliminary data.</text>
</comment>
<reference evidence="1" key="2">
    <citation type="journal article" date="2021" name="PeerJ">
        <title>Extensive microbial diversity within the chicken gut microbiome revealed by metagenomics and culture.</title>
        <authorList>
            <person name="Gilroy R."/>
            <person name="Ravi A."/>
            <person name="Getino M."/>
            <person name="Pursley I."/>
            <person name="Horton D.L."/>
            <person name="Alikhan N.F."/>
            <person name="Baker D."/>
            <person name="Gharbi K."/>
            <person name="Hall N."/>
            <person name="Watson M."/>
            <person name="Adriaenssens E.M."/>
            <person name="Foster-Nyarko E."/>
            <person name="Jarju S."/>
            <person name="Secka A."/>
            <person name="Antonio M."/>
            <person name="Oren A."/>
            <person name="Chaudhuri R.R."/>
            <person name="La Ragione R."/>
            <person name="Hildebrand F."/>
            <person name="Pallen M.J."/>
        </authorList>
    </citation>
    <scope>NUCLEOTIDE SEQUENCE</scope>
    <source>
        <strain evidence="1">ChiHjej13B12-12457</strain>
    </source>
</reference>
<dbReference type="Pfam" id="PF08713">
    <property type="entry name" value="DNA_alkylation"/>
    <property type="match status" value="1"/>
</dbReference>
<dbReference type="CDD" id="cd06561">
    <property type="entry name" value="AlkD_like"/>
    <property type="match status" value="1"/>
</dbReference>
<evidence type="ECO:0000313" key="2">
    <source>
        <dbReference type="Proteomes" id="UP000886744"/>
    </source>
</evidence>
<dbReference type="Gene3D" id="1.25.10.90">
    <property type="match status" value="1"/>
</dbReference>
<dbReference type="Proteomes" id="UP000886744">
    <property type="component" value="Unassembled WGS sequence"/>
</dbReference>
<dbReference type="EMBL" id="DVHI01000036">
    <property type="protein sequence ID" value="HIR62455.1"/>
    <property type="molecule type" value="Genomic_DNA"/>
</dbReference>
<proteinExistence type="predicted"/>
<reference evidence="1" key="1">
    <citation type="submission" date="2020-10" db="EMBL/GenBank/DDBJ databases">
        <authorList>
            <person name="Gilroy R."/>
        </authorList>
    </citation>
    <scope>NUCLEOTIDE SEQUENCE</scope>
    <source>
        <strain evidence="1">ChiHjej13B12-12457</strain>
    </source>
</reference>
<dbReference type="InterPro" id="IPR016024">
    <property type="entry name" value="ARM-type_fold"/>
</dbReference>
<accession>A0A9D1J6B7</accession>
<dbReference type="SUPFAM" id="SSF48371">
    <property type="entry name" value="ARM repeat"/>
    <property type="match status" value="1"/>
</dbReference>